<comment type="caution">
    <text evidence="2">The sequence shown here is derived from an EMBL/GenBank/DDBJ whole genome shotgun (WGS) entry which is preliminary data.</text>
</comment>
<evidence type="ECO:0000313" key="2">
    <source>
        <dbReference type="EMBL" id="GAB1314708.1"/>
    </source>
</evidence>
<keyword evidence="3" id="KW-1185">Reference proteome</keyword>
<feature type="transmembrane region" description="Helical" evidence="1">
    <location>
        <begin position="121"/>
        <end position="143"/>
    </location>
</feature>
<accession>A0ABQ0GAB8</accession>
<evidence type="ECO:0000313" key="3">
    <source>
        <dbReference type="Proteomes" id="UP001628179"/>
    </source>
</evidence>
<dbReference type="Proteomes" id="UP001628179">
    <property type="component" value="Unassembled WGS sequence"/>
</dbReference>
<feature type="transmembrane region" description="Helical" evidence="1">
    <location>
        <begin position="149"/>
        <end position="168"/>
    </location>
</feature>
<protein>
    <submittedName>
        <fullName evidence="2">Uncharacterized protein</fullName>
    </submittedName>
</protein>
<gene>
    <name evidence="2" type="ORF">MFIFM68171_04918</name>
</gene>
<evidence type="ECO:0000256" key="1">
    <source>
        <dbReference type="SAM" id="Phobius"/>
    </source>
</evidence>
<proteinExistence type="predicted"/>
<dbReference type="RefSeq" id="XP_070916439.1">
    <property type="nucleotide sequence ID" value="XM_071060338.1"/>
</dbReference>
<name>A0ABQ0GAB8_9PEZI</name>
<dbReference type="EMBL" id="BAAFSV010000002">
    <property type="protein sequence ID" value="GAB1314708.1"/>
    <property type="molecule type" value="Genomic_DNA"/>
</dbReference>
<dbReference type="GeneID" id="98175661"/>
<sequence length="371" mass="41960">MAAPESSHLWGLDVSSFMVLIGENEEPSYRLSQRCLLQCVSGVPVAGLQNYIRSYDLLHGPGTSVYSYFSPYGCKSAPLRNILVTNAIKHAKLLEDERYTVFQIPSSTTTTPKPHVWKYRVLLFVWIALTWFLFAVIVVFSLLTPYTTWIGLANCVVLTGWSVLIRVVEYFNIRPAPIWEGNVNNPDGPDAVFIMGRSNSAVVLEGSRRDVKRWTSPELRYAARPLGIPAAAWQWFTRVGSALVLAFIFSSIPNGSTTDQVAFIMLNVLGQVNVVVGQGLNSRWRLSELVMAEETREATRTHVYARLLRRFKQVDEETGWVEVSGILPKTEVWEEWKREVVVQENVGPKKLYICIDEKVKEPRLEKNGFAC</sequence>
<keyword evidence="1" id="KW-1133">Transmembrane helix</keyword>
<reference evidence="2 3" key="1">
    <citation type="submission" date="2024-09" db="EMBL/GenBank/DDBJ databases">
        <title>Itraconazole resistance in Madurella fahalii resulting from another homologue of gene encoding cytochrome P450 14-alpha sterol demethylase (CYP51).</title>
        <authorList>
            <person name="Yoshioka I."/>
            <person name="Fahal A.H."/>
            <person name="Kaneko S."/>
            <person name="Yaguchi T."/>
        </authorList>
    </citation>
    <scope>NUCLEOTIDE SEQUENCE [LARGE SCALE GENOMIC DNA]</scope>
    <source>
        <strain evidence="2 3">IFM 68171</strain>
    </source>
</reference>
<keyword evidence="1" id="KW-0812">Transmembrane</keyword>
<organism evidence="2 3">
    <name type="scientific">Madurella fahalii</name>
    <dbReference type="NCBI Taxonomy" id="1157608"/>
    <lineage>
        <taxon>Eukaryota</taxon>
        <taxon>Fungi</taxon>
        <taxon>Dikarya</taxon>
        <taxon>Ascomycota</taxon>
        <taxon>Pezizomycotina</taxon>
        <taxon>Sordariomycetes</taxon>
        <taxon>Sordariomycetidae</taxon>
        <taxon>Sordariales</taxon>
        <taxon>Sordariales incertae sedis</taxon>
        <taxon>Madurella</taxon>
    </lineage>
</organism>
<keyword evidence="1" id="KW-0472">Membrane</keyword>